<dbReference type="OrthoDB" id="9790967at2"/>
<dbReference type="Proteomes" id="UP000324678">
    <property type="component" value="Chromosome"/>
</dbReference>
<accession>A0A5C1YBX1</accession>
<feature type="region of interest" description="Disordered" evidence="4">
    <location>
        <begin position="1"/>
        <end position="20"/>
    </location>
</feature>
<evidence type="ECO:0000256" key="4">
    <source>
        <dbReference type="SAM" id="MobiDB-lite"/>
    </source>
</evidence>
<dbReference type="GO" id="GO:0016853">
    <property type="term" value="F:isomerase activity"/>
    <property type="evidence" value="ECO:0007669"/>
    <property type="project" value="UniProtKB-KW"/>
</dbReference>
<dbReference type="InterPro" id="IPR045004">
    <property type="entry name" value="ECH_dom"/>
</dbReference>
<comment type="catalytic activity">
    <reaction evidence="1">
        <text>3-hydroxy-2-methylpropanoyl-CoA + H2O = 3-hydroxy-2-methylpropanoate + CoA + H(+)</text>
        <dbReference type="Rhea" id="RHEA:20888"/>
        <dbReference type="ChEBI" id="CHEBI:11805"/>
        <dbReference type="ChEBI" id="CHEBI:15377"/>
        <dbReference type="ChEBI" id="CHEBI:15378"/>
        <dbReference type="ChEBI" id="CHEBI:57287"/>
        <dbReference type="ChEBI" id="CHEBI:57340"/>
        <dbReference type="EC" id="3.1.2.4"/>
    </reaction>
</comment>
<dbReference type="InterPro" id="IPR029045">
    <property type="entry name" value="ClpP/crotonase-like_dom_sf"/>
</dbReference>
<dbReference type="InterPro" id="IPR032259">
    <property type="entry name" value="HIBYL-CoA-H"/>
</dbReference>
<dbReference type="AlphaFoldDB" id="A0A5C1YBX1"/>
<dbReference type="SUPFAM" id="SSF52096">
    <property type="entry name" value="ClpP/crotonase"/>
    <property type="match status" value="1"/>
</dbReference>
<dbReference type="GO" id="GO:0003860">
    <property type="term" value="F:3-hydroxyisobutyryl-CoA hydrolase activity"/>
    <property type="evidence" value="ECO:0007669"/>
    <property type="project" value="UniProtKB-EC"/>
</dbReference>
<reference evidence="6 7" key="1">
    <citation type="submission" date="2019-09" db="EMBL/GenBank/DDBJ databases">
        <title>Genome sequencing of strain KACC 19306.</title>
        <authorList>
            <person name="Heo J."/>
            <person name="Kim S.-J."/>
            <person name="Kim J.-S."/>
            <person name="Hong S.-B."/>
            <person name="Kwon S.-W."/>
        </authorList>
    </citation>
    <scope>NUCLEOTIDE SEQUENCE [LARGE SCALE GENOMIC DNA]</scope>
    <source>
        <strain evidence="6 7">KACC 19306</strain>
    </source>
</reference>
<dbReference type="Gene3D" id="3.90.226.10">
    <property type="entry name" value="2-enoyl-CoA Hydratase, Chain A, domain 1"/>
    <property type="match status" value="1"/>
</dbReference>
<dbReference type="GO" id="GO:0005829">
    <property type="term" value="C:cytosol"/>
    <property type="evidence" value="ECO:0007669"/>
    <property type="project" value="TreeGrafter"/>
</dbReference>
<organism evidence="6 7">
    <name type="scientific">Agromyces intestinalis</name>
    <dbReference type="NCBI Taxonomy" id="2592652"/>
    <lineage>
        <taxon>Bacteria</taxon>
        <taxon>Bacillati</taxon>
        <taxon>Actinomycetota</taxon>
        <taxon>Actinomycetes</taxon>
        <taxon>Micrococcales</taxon>
        <taxon>Microbacteriaceae</taxon>
        <taxon>Agromyces</taxon>
    </lineage>
</organism>
<dbReference type="CDD" id="cd06558">
    <property type="entry name" value="crotonase-like"/>
    <property type="match status" value="1"/>
</dbReference>
<evidence type="ECO:0000256" key="1">
    <source>
        <dbReference type="ARBA" id="ARBA00001709"/>
    </source>
</evidence>
<keyword evidence="3" id="KW-0378">Hydrolase</keyword>
<evidence type="ECO:0000313" key="7">
    <source>
        <dbReference type="Proteomes" id="UP000324678"/>
    </source>
</evidence>
<dbReference type="Pfam" id="PF16113">
    <property type="entry name" value="ECH_2"/>
    <property type="match status" value="1"/>
</dbReference>
<dbReference type="KEGG" id="ail:FLP10_00535"/>
<keyword evidence="7" id="KW-1185">Reference proteome</keyword>
<evidence type="ECO:0000313" key="6">
    <source>
        <dbReference type="EMBL" id="QEO13068.1"/>
    </source>
</evidence>
<gene>
    <name evidence="6" type="ORF">FLP10_00535</name>
</gene>
<protein>
    <recommendedName>
        <fullName evidence="2">3-hydroxyisobutyryl-CoA hydrolase</fullName>
        <ecNumber evidence="2">3.1.2.4</ecNumber>
    </recommendedName>
</protein>
<keyword evidence="6" id="KW-0413">Isomerase</keyword>
<dbReference type="EMBL" id="CP043505">
    <property type="protein sequence ID" value="QEO13068.1"/>
    <property type="molecule type" value="Genomic_DNA"/>
</dbReference>
<name>A0A5C1YBX1_9MICO</name>
<sequence>MAAGRTRFRPPNPASIPQHGPATVTVVQVHPSVSAAVVGRTGHLSLNRPDSINAIDLEMMLALTETLDAWAIDPAVSMVLLDGFGDYGFCAGGDFREILARAAEGMTIGTVFFRNEYRLIAKLAEFPKPIVSIMHGMTMGGGISLAGHVTTRVVTDRVRLGQPETGYGFVPDGGATWRLARTPGEIGTYVALNSVDLTAADAIALGFADVVVPAGRVAELTSALLGATDAAELDELVRRFSTDAGPSPVLAGRDWIDACYSADTVQTILERLWTFSNGEVVGGVRAADSNDPDAAANAAAAADTLLHLSPTALVATLRSVRAARDGESLRDALERELRLARWFTTQPDLFTGVQALVAQNTDSLHQASVPDWRPADLADVDLTDIVAAMEMPLRHSVFPRGLGIPEEPAE</sequence>
<dbReference type="PANTHER" id="PTHR43176">
    <property type="entry name" value="3-HYDROXYISOBUTYRYL-COA HYDROLASE-RELATED"/>
    <property type="match status" value="1"/>
</dbReference>
<feature type="domain" description="Enoyl-CoA hydratase/isomerase" evidence="5">
    <location>
        <begin position="42"/>
        <end position="385"/>
    </location>
</feature>
<dbReference type="PANTHER" id="PTHR43176:SF3">
    <property type="entry name" value="3-HYDROXYISOBUTYRYL-COA HYDROLASE, MITOCHONDRIAL"/>
    <property type="match status" value="1"/>
</dbReference>
<evidence type="ECO:0000259" key="5">
    <source>
        <dbReference type="Pfam" id="PF16113"/>
    </source>
</evidence>
<evidence type="ECO:0000256" key="3">
    <source>
        <dbReference type="ARBA" id="ARBA00022801"/>
    </source>
</evidence>
<proteinExistence type="predicted"/>
<evidence type="ECO:0000256" key="2">
    <source>
        <dbReference type="ARBA" id="ARBA00011915"/>
    </source>
</evidence>
<dbReference type="GO" id="GO:0006574">
    <property type="term" value="P:L-valine catabolic process"/>
    <property type="evidence" value="ECO:0007669"/>
    <property type="project" value="TreeGrafter"/>
</dbReference>
<dbReference type="EC" id="3.1.2.4" evidence="2"/>
<dbReference type="NCBIfam" id="NF004127">
    <property type="entry name" value="PRK05617.1"/>
    <property type="match status" value="1"/>
</dbReference>